<dbReference type="EMBL" id="JAOWKX010000002">
    <property type="protein sequence ID" value="MCV2884195.1"/>
    <property type="molecule type" value="Genomic_DNA"/>
</dbReference>
<organism evidence="2 3">
    <name type="scientific">Fluctibacter corallii</name>
    <dbReference type="NCBI Taxonomy" id="2984329"/>
    <lineage>
        <taxon>Bacteria</taxon>
        <taxon>Pseudomonadati</taxon>
        <taxon>Pseudomonadota</taxon>
        <taxon>Gammaproteobacteria</taxon>
        <taxon>Alteromonadales</taxon>
        <taxon>Alteromonadaceae</taxon>
        <taxon>Fluctibacter</taxon>
    </lineage>
</organism>
<evidence type="ECO:0000313" key="2">
    <source>
        <dbReference type="EMBL" id="MCV2884195.1"/>
    </source>
</evidence>
<sequence length="375" mass="42347">MSKPDSHSSTHTSLFQPIHALGGELKNRCVLAPLTRARAGESRVPNELMGTYYEQRAHAGFLISEATVISEEAIGWVDSPGIYTDEMTEGWQQITRRVHEKGSKMVLQLWHCGRASHSDFHDGKRPFSASEVKIDGDHIHTPKGKKDYEIPRAMEISDIKRTVEDYKQAALRAKQANFDGVEIHAANGYLLNQFLDGRSNQRTDDYGGTLENRFRFLGEVVDAVLSVWEPENVGVRLSPNGAFNDMGCDDYRQIFTYTATQLNMRKVGYLHVMDGLGFGFHERGEPMTLDEFRQHYDGLIVGNCGYTKETAEAAVAQNLADFIAFGRPFITNPDLPERFKHNWPLAPFDDMSHWYGGGAEGYTDYPEYQESHTNK</sequence>
<dbReference type="InterPro" id="IPR001155">
    <property type="entry name" value="OxRdtase_FMN_N"/>
</dbReference>
<dbReference type="PANTHER" id="PTHR22893:SF91">
    <property type="entry name" value="NADPH DEHYDROGENASE 2-RELATED"/>
    <property type="match status" value="1"/>
</dbReference>
<dbReference type="Gene3D" id="3.20.20.70">
    <property type="entry name" value="Aldolase class I"/>
    <property type="match status" value="1"/>
</dbReference>
<dbReference type="InterPro" id="IPR013785">
    <property type="entry name" value="Aldolase_TIM"/>
</dbReference>
<feature type="domain" description="NADH:flavin oxidoreductase/NADH oxidase N-terminal" evidence="1">
    <location>
        <begin position="13"/>
        <end position="344"/>
    </location>
</feature>
<protein>
    <submittedName>
        <fullName evidence="2">Alkene reductase</fullName>
    </submittedName>
</protein>
<dbReference type="InterPro" id="IPR045247">
    <property type="entry name" value="Oye-like"/>
</dbReference>
<evidence type="ECO:0000313" key="3">
    <source>
        <dbReference type="Proteomes" id="UP001652504"/>
    </source>
</evidence>
<dbReference type="CDD" id="cd02933">
    <property type="entry name" value="OYE_like_FMN"/>
    <property type="match status" value="1"/>
</dbReference>
<dbReference type="SUPFAM" id="SSF51395">
    <property type="entry name" value="FMN-linked oxidoreductases"/>
    <property type="match status" value="1"/>
</dbReference>
<dbReference type="Pfam" id="PF00724">
    <property type="entry name" value="Oxidored_FMN"/>
    <property type="match status" value="1"/>
</dbReference>
<comment type="caution">
    <text evidence="2">The sequence shown here is derived from an EMBL/GenBank/DDBJ whole genome shotgun (WGS) entry which is preliminary data.</text>
</comment>
<reference evidence="2 3" key="1">
    <citation type="submission" date="2022-10" db="EMBL/GenBank/DDBJ databases">
        <title>Aestuariibacter sp. AA17 isolated from Montipora capitata coral fragment.</title>
        <authorList>
            <person name="Emsley S.A."/>
            <person name="Pfannmuller K.M."/>
            <person name="Loughran R.M."/>
            <person name="Shlafstein M."/>
            <person name="Papke E."/>
            <person name="Saw J.H."/>
            <person name="Ushijima B."/>
            <person name="Videau P."/>
        </authorList>
    </citation>
    <scope>NUCLEOTIDE SEQUENCE [LARGE SCALE GENOMIC DNA]</scope>
    <source>
        <strain evidence="2 3">AA17</strain>
    </source>
</reference>
<accession>A0ABT3A6F1</accession>
<evidence type="ECO:0000259" key="1">
    <source>
        <dbReference type="Pfam" id="PF00724"/>
    </source>
</evidence>
<dbReference type="Proteomes" id="UP001652504">
    <property type="component" value="Unassembled WGS sequence"/>
</dbReference>
<name>A0ABT3A6F1_9ALTE</name>
<dbReference type="RefSeq" id="WP_263711401.1">
    <property type="nucleotide sequence ID" value="NZ_JAOWKX010000002.1"/>
</dbReference>
<keyword evidence="3" id="KW-1185">Reference proteome</keyword>
<proteinExistence type="predicted"/>
<gene>
    <name evidence="2" type="ORF">OE749_05770</name>
</gene>
<dbReference type="PANTHER" id="PTHR22893">
    <property type="entry name" value="NADH OXIDOREDUCTASE-RELATED"/>
    <property type="match status" value="1"/>
</dbReference>